<evidence type="ECO:0000313" key="2">
    <source>
        <dbReference type="EMBL" id="MED6111225.1"/>
    </source>
</evidence>
<keyword evidence="3" id="KW-1185">Reference proteome</keyword>
<name>A0ABU6QHW0_9FABA</name>
<dbReference type="Proteomes" id="UP001341840">
    <property type="component" value="Unassembled WGS sequence"/>
</dbReference>
<evidence type="ECO:0000313" key="3">
    <source>
        <dbReference type="Proteomes" id="UP001341840"/>
    </source>
</evidence>
<evidence type="ECO:0000256" key="1">
    <source>
        <dbReference type="SAM" id="MobiDB-lite"/>
    </source>
</evidence>
<organism evidence="2 3">
    <name type="scientific">Stylosanthes scabra</name>
    <dbReference type="NCBI Taxonomy" id="79078"/>
    <lineage>
        <taxon>Eukaryota</taxon>
        <taxon>Viridiplantae</taxon>
        <taxon>Streptophyta</taxon>
        <taxon>Embryophyta</taxon>
        <taxon>Tracheophyta</taxon>
        <taxon>Spermatophyta</taxon>
        <taxon>Magnoliopsida</taxon>
        <taxon>eudicotyledons</taxon>
        <taxon>Gunneridae</taxon>
        <taxon>Pentapetalae</taxon>
        <taxon>rosids</taxon>
        <taxon>fabids</taxon>
        <taxon>Fabales</taxon>
        <taxon>Fabaceae</taxon>
        <taxon>Papilionoideae</taxon>
        <taxon>50 kb inversion clade</taxon>
        <taxon>dalbergioids sensu lato</taxon>
        <taxon>Dalbergieae</taxon>
        <taxon>Pterocarpus clade</taxon>
        <taxon>Stylosanthes</taxon>
    </lineage>
</organism>
<comment type="caution">
    <text evidence="2">The sequence shown here is derived from an EMBL/GenBank/DDBJ whole genome shotgun (WGS) entry which is preliminary data.</text>
</comment>
<protein>
    <submittedName>
        <fullName evidence="2">Uncharacterized protein</fullName>
    </submittedName>
</protein>
<dbReference type="EMBL" id="JASCZI010000349">
    <property type="protein sequence ID" value="MED6111225.1"/>
    <property type="molecule type" value="Genomic_DNA"/>
</dbReference>
<sequence>MISSNLNHPLLYKQGAKPPQDFRIENKETKVEPPKLKMVDIQLNNEGADDSVPQFTPEKGITPNNQSIQQIETALRELLERQTQEAEIATEATGSGVCAWITQASIRHVPKTHTHSQALMA</sequence>
<reference evidence="2 3" key="1">
    <citation type="journal article" date="2023" name="Plants (Basel)">
        <title>Bridging the Gap: Combining Genomics and Transcriptomics Approaches to Understand Stylosanthes scabra, an Orphan Legume from the Brazilian Caatinga.</title>
        <authorList>
            <person name="Ferreira-Neto J.R.C."/>
            <person name="da Silva M.D."/>
            <person name="Binneck E."/>
            <person name="de Melo N.F."/>
            <person name="da Silva R.H."/>
            <person name="de Melo A.L.T.M."/>
            <person name="Pandolfi V."/>
            <person name="Bustamante F.O."/>
            <person name="Brasileiro-Vidal A.C."/>
            <person name="Benko-Iseppon A.M."/>
        </authorList>
    </citation>
    <scope>NUCLEOTIDE SEQUENCE [LARGE SCALE GENOMIC DNA]</scope>
    <source>
        <tissue evidence="2">Leaves</tissue>
    </source>
</reference>
<accession>A0ABU6QHW0</accession>
<proteinExistence type="predicted"/>
<feature type="region of interest" description="Disordered" evidence="1">
    <location>
        <begin position="1"/>
        <end position="21"/>
    </location>
</feature>
<gene>
    <name evidence="2" type="ORF">PIB30_050559</name>
</gene>